<evidence type="ECO:0000259" key="2">
    <source>
        <dbReference type="PROSITE" id="PS50041"/>
    </source>
</evidence>
<dbReference type="Pfam" id="PF00059">
    <property type="entry name" value="Lectin_C"/>
    <property type="match status" value="1"/>
</dbReference>
<sequence length="174" mass="19434">MTALLFIGVVTVMLASPSGVRAGCCCPSMWTSFGRHCYRFFSYNLTWEAAEMICRTHSVPSLGDGDLVIDSLGHLVSIHSRQENDFVDTLFKSSYKKQGVGYMWIGFHDATSDASHEWIDGTDSDYTNWFPGQPDGTGREDCTEMVSAFSGDWNDVSCTSTRQTYFICKLPSWS</sequence>
<dbReference type="InterPro" id="IPR016186">
    <property type="entry name" value="C-type_lectin-like/link_sf"/>
</dbReference>
<dbReference type="SMART" id="SM00034">
    <property type="entry name" value="CLECT"/>
    <property type="match status" value="1"/>
</dbReference>
<name>A0A7M7G0Q4_STRPU</name>
<dbReference type="AlphaFoldDB" id="A0A7M7G0Q4"/>
<dbReference type="FunCoup" id="A0A7M7G0Q4">
    <property type="interactions" value="894"/>
</dbReference>
<reference evidence="3" key="2">
    <citation type="submission" date="2021-01" db="UniProtKB">
        <authorList>
            <consortium name="EnsemblMetazoa"/>
        </authorList>
    </citation>
    <scope>IDENTIFICATION</scope>
</reference>
<protein>
    <recommendedName>
        <fullName evidence="2">C-type lectin domain-containing protein</fullName>
    </recommendedName>
</protein>
<dbReference type="GO" id="GO:0038023">
    <property type="term" value="F:signaling receptor activity"/>
    <property type="evidence" value="ECO:0000318"/>
    <property type="project" value="GO_Central"/>
</dbReference>
<evidence type="ECO:0000313" key="3">
    <source>
        <dbReference type="EnsemblMetazoa" id="XP_001186224"/>
    </source>
</evidence>
<accession>A0A7M7G0Q4</accession>
<keyword evidence="1" id="KW-0732">Signal</keyword>
<dbReference type="PANTHER" id="PTHR22803">
    <property type="entry name" value="MANNOSE, PHOSPHOLIPASE, LECTIN RECEPTOR RELATED"/>
    <property type="match status" value="1"/>
</dbReference>
<evidence type="ECO:0000313" key="4">
    <source>
        <dbReference type="Proteomes" id="UP000007110"/>
    </source>
</evidence>
<dbReference type="OrthoDB" id="418245at2759"/>
<dbReference type="Proteomes" id="UP000007110">
    <property type="component" value="Unassembled WGS sequence"/>
</dbReference>
<dbReference type="InParanoid" id="A0A7M7G0Q4"/>
<dbReference type="EnsemblMetazoa" id="XM_001186224">
    <property type="protein sequence ID" value="XP_001186224"/>
    <property type="gene ID" value="LOC754580"/>
</dbReference>
<reference evidence="4" key="1">
    <citation type="submission" date="2015-02" db="EMBL/GenBank/DDBJ databases">
        <title>Genome sequencing for Strongylocentrotus purpuratus.</title>
        <authorList>
            <person name="Murali S."/>
            <person name="Liu Y."/>
            <person name="Vee V."/>
            <person name="English A."/>
            <person name="Wang M."/>
            <person name="Skinner E."/>
            <person name="Han Y."/>
            <person name="Muzny D.M."/>
            <person name="Worley K.C."/>
            <person name="Gibbs R.A."/>
        </authorList>
    </citation>
    <scope>NUCLEOTIDE SEQUENCE</scope>
</reference>
<dbReference type="OMA" id="DASHEWI"/>
<organism evidence="3 4">
    <name type="scientific">Strongylocentrotus purpuratus</name>
    <name type="common">Purple sea urchin</name>
    <dbReference type="NCBI Taxonomy" id="7668"/>
    <lineage>
        <taxon>Eukaryota</taxon>
        <taxon>Metazoa</taxon>
        <taxon>Echinodermata</taxon>
        <taxon>Eleutherozoa</taxon>
        <taxon>Echinozoa</taxon>
        <taxon>Echinoidea</taxon>
        <taxon>Euechinoidea</taxon>
        <taxon>Echinacea</taxon>
        <taxon>Camarodonta</taxon>
        <taxon>Echinidea</taxon>
        <taxon>Strongylocentrotidae</taxon>
        <taxon>Strongylocentrotus</taxon>
    </lineage>
</organism>
<feature type="chain" id="PRO_5029691678" description="C-type lectin domain-containing protein" evidence="1">
    <location>
        <begin position="23"/>
        <end position="174"/>
    </location>
</feature>
<dbReference type="InterPro" id="IPR016187">
    <property type="entry name" value="CTDL_fold"/>
</dbReference>
<proteinExistence type="predicted"/>
<dbReference type="KEGG" id="spu:754580"/>
<dbReference type="SUPFAM" id="SSF56436">
    <property type="entry name" value="C-type lectin-like"/>
    <property type="match status" value="1"/>
</dbReference>
<dbReference type="PROSITE" id="PS50041">
    <property type="entry name" value="C_TYPE_LECTIN_2"/>
    <property type="match status" value="1"/>
</dbReference>
<dbReference type="InterPro" id="IPR001304">
    <property type="entry name" value="C-type_lectin-like"/>
</dbReference>
<dbReference type="Gene3D" id="3.10.100.10">
    <property type="entry name" value="Mannose-Binding Protein A, subunit A"/>
    <property type="match status" value="1"/>
</dbReference>
<feature type="signal peptide" evidence="1">
    <location>
        <begin position="1"/>
        <end position="22"/>
    </location>
</feature>
<dbReference type="InterPro" id="IPR050111">
    <property type="entry name" value="C-type_lectin/snaclec_domain"/>
</dbReference>
<feature type="domain" description="C-type lectin" evidence="2">
    <location>
        <begin position="33"/>
        <end position="158"/>
    </location>
</feature>
<dbReference type="RefSeq" id="XP_001186224.1">
    <property type="nucleotide sequence ID" value="XM_001186224.2"/>
</dbReference>
<dbReference type="GeneID" id="754580"/>
<keyword evidence="4" id="KW-1185">Reference proteome</keyword>
<evidence type="ECO:0000256" key="1">
    <source>
        <dbReference type="SAM" id="SignalP"/>
    </source>
</evidence>